<dbReference type="EMBL" id="DXCF01000037">
    <property type="protein sequence ID" value="HIZ10328.1"/>
    <property type="molecule type" value="Genomic_DNA"/>
</dbReference>
<dbReference type="AlphaFoldDB" id="A0A9D2D899"/>
<dbReference type="InterPro" id="IPR050238">
    <property type="entry name" value="DNA_Rep/Repair_Clamp_Loader"/>
</dbReference>
<dbReference type="Proteomes" id="UP000824025">
    <property type="component" value="Unassembled WGS sequence"/>
</dbReference>
<protein>
    <recommendedName>
        <fullName evidence="3">DNA polymerase III subunit delta</fullName>
    </recommendedName>
</protein>
<dbReference type="Pfam" id="PF13177">
    <property type="entry name" value="DNA_pol3_delta2"/>
    <property type="match status" value="1"/>
</dbReference>
<evidence type="ECO:0000313" key="2">
    <source>
        <dbReference type="Proteomes" id="UP000824025"/>
    </source>
</evidence>
<dbReference type="SUPFAM" id="SSF52540">
    <property type="entry name" value="P-loop containing nucleoside triphosphate hydrolases"/>
    <property type="match status" value="1"/>
</dbReference>
<name>A0A9D2D899_9FIRM</name>
<dbReference type="InterPro" id="IPR027417">
    <property type="entry name" value="P-loop_NTPase"/>
</dbReference>
<comment type="caution">
    <text evidence="1">The sequence shown here is derived from an EMBL/GenBank/DDBJ whole genome shotgun (WGS) entry which is preliminary data.</text>
</comment>
<dbReference type="GO" id="GO:0006261">
    <property type="term" value="P:DNA-templated DNA replication"/>
    <property type="evidence" value="ECO:0007669"/>
    <property type="project" value="TreeGrafter"/>
</dbReference>
<sequence>MSAFEESRAYKIVAEDAAGGTLSHAYLLVCPDARNLRTFLKELAKLVIGADARAARLIGAEMYSDCRVFPAPEAKATVADVKELLDDCYIRPVEGGRKVFVLDNMQDMLAPAQNKLLKVLEEPPANVHFLLGTTNEFPVLPTVRSRAKKLELFSFPESAVEAHIRALYPARKDAREIAALSGGVLGRAEELAEGGSLAEEGEAAAQLLATLSPAGVPAAVRGCADRAQAGRMLALMRLCLRDALMCRLGKEELISGGAENARRIAARYSAAALVRAQDAAARAEKELKFNANLAMCLEALFIAILEGR</sequence>
<evidence type="ECO:0000313" key="1">
    <source>
        <dbReference type="EMBL" id="HIZ10328.1"/>
    </source>
</evidence>
<gene>
    <name evidence="1" type="ORF">H9726_07550</name>
</gene>
<evidence type="ECO:0008006" key="3">
    <source>
        <dbReference type="Google" id="ProtNLM"/>
    </source>
</evidence>
<reference evidence="1" key="1">
    <citation type="journal article" date="2021" name="PeerJ">
        <title>Extensive microbial diversity within the chicken gut microbiome revealed by metagenomics and culture.</title>
        <authorList>
            <person name="Gilroy R."/>
            <person name="Ravi A."/>
            <person name="Getino M."/>
            <person name="Pursley I."/>
            <person name="Horton D.L."/>
            <person name="Alikhan N.F."/>
            <person name="Baker D."/>
            <person name="Gharbi K."/>
            <person name="Hall N."/>
            <person name="Watson M."/>
            <person name="Adriaenssens E.M."/>
            <person name="Foster-Nyarko E."/>
            <person name="Jarju S."/>
            <person name="Secka A."/>
            <person name="Antonio M."/>
            <person name="Oren A."/>
            <person name="Chaudhuri R.R."/>
            <person name="La Ragione R."/>
            <person name="Hildebrand F."/>
            <person name="Pallen M.J."/>
        </authorList>
    </citation>
    <scope>NUCLEOTIDE SEQUENCE</scope>
    <source>
        <strain evidence="1">CHK192-19661</strain>
    </source>
</reference>
<dbReference type="PANTHER" id="PTHR11669">
    <property type="entry name" value="REPLICATION FACTOR C / DNA POLYMERASE III GAMMA-TAU SUBUNIT"/>
    <property type="match status" value="1"/>
</dbReference>
<dbReference type="Gene3D" id="3.40.50.300">
    <property type="entry name" value="P-loop containing nucleotide triphosphate hydrolases"/>
    <property type="match status" value="1"/>
</dbReference>
<dbReference type="PANTHER" id="PTHR11669:SF8">
    <property type="entry name" value="DNA POLYMERASE III SUBUNIT DELTA"/>
    <property type="match status" value="1"/>
</dbReference>
<proteinExistence type="predicted"/>
<accession>A0A9D2D899</accession>
<organism evidence="1 2">
    <name type="scientific">Candidatus Borkfalkia avicola</name>
    <dbReference type="NCBI Taxonomy" id="2838503"/>
    <lineage>
        <taxon>Bacteria</taxon>
        <taxon>Bacillati</taxon>
        <taxon>Bacillota</taxon>
        <taxon>Clostridia</taxon>
        <taxon>Christensenellales</taxon>
        <taxon>Christensenellaceae</taxon>
        <taxon>Candidatus Borkfalkia</taxon>
    </lineage>
</organism>
<reference evidence="1" key="2">
    <citation type="submission" date="2021-04" db="EMBL/GenBank/DDBJ databases">
        <authorList>
            <person name="Gilroy R."/>
        </authorList>
    </citation>
    <scope>NUCLEOTIDE SEQUENCE</scope>
    <source>
        <strain evidence="1">CHK192-19661</strain>
    </source>
</reference>